<keyword evidence="1" id="KW-0175">Coiled coil</keyword>
<feature type="domain" description="Cyclic nucleotide-binding" evidence="3">
    <location>
        <begin position="92"/>
        <end position="171"/>
    </location>
</feature>
<dbReference type="PANTHER" id="PTHR24567">
    <property type="entry name" value="CRP FAMILY TRANSCRIPTIONAL REGULATORY PROTEIN"/>
    <property type="match status" value="1"/>
</dbReference>
<organism evidence="4 5">
    <name type="scientific">Pseudorhodoplanes sinuspersici</name>
    <dbReference type="NCBI Taxonomy" id="1235591"/>
    <lineage>
        <taxon>Bacteria</taxon>
        <taxon>Pseudomonadati</taxon>
        <taxon>Pseudomonadota</taxon>
        <taxon>Alphaproteobacteria</taxon>
        <taxon>Hyphomicrobiales</taxon>
        <taxon>Pseudorhodoplanes</taxon>
    </lineage>
</organism>
<feature type="transmembrane region" description="Helical" evidence="2">
    <location>
        <begin position="37"/>
        <end position="60"/>
    </location>
</feature>
<feature type="coiled-coil region" evidence="1">
    <location>
        <begin position="187"/>
        <end position="214"/>
    </location>
</feature>
<dbReference type="AlphaFoldDB" id="A0A1W7A1I7"/>
<dbReference type="SMART" id="SM00100">
    <property type="entry name" value="cNMP"/>
    <property type="match status" value="1"/>
</dbReference>
<dbReference type="PANTHER" id="PTHR24567:SF68">
    <property type="entry name" value="DNA-BINDING TRANSCRIPTIONAL DUAL REGULATOR CRP"/>
    <property type="match status" value="1"/>
</dbReference>
<evidence type="ECO:0000256" key="2">
    <source>
        <dbReference type="SAM" id="Phobius"/>
    </source>
</evidence>
<keyword evidence="2" id="KW-1133">Transmembrane helix</keyword>
<evidence type="ECO:0000313" key="4">
    <source>
        <dbReference type="EMBL" id="ARQ02865.1"/>
    </source>
</evidence>
<sequence length="216" mass="24511">MDLANLLGLIGGIFYVASVTLRTMIPLRIAAIISNILFMGYGVLAKALPTFFMYAVLLPINCVRLYQIQQLVKRVKVASQGDLDMEWLKPFMTKRNFKAGDTLFHKGDVANAMYYTVTGKFLVKEFNIVLPPGRVMGELGFLSPDNKRTATVECLEDGQVLFIIYDKVRELYFQDPDFGFYFLKLTSERLLQNIAQLEDELESCKARVRELEAAQA</sequence>
<accession>A0A1W7A1I7</accession>
<dbReference type="GO" id="GO:0005829">
    <property type="term" value="C:cytosol"/>
    <property type="evidence" value="ECO:0007669"/>
    <property type="project" value="TreeGrafter"/>
</dbReference>
<dbReference type="Gene3D" id="2.60.120.10">
    <property type="entry name" value="Jelly Rolls"/>
    <property type="match status" value="1"/>
</dbReference>
<evidence type="ECO:0000256" key="1">
    <source>
        <dbReference type="SAM" id="Coils"/>
    </source>
</evidence>
<keyword evidence="2" id="KW-0812">Transmembrane</keyword>
<dbReference type="OrthoDB" id="8086566at2"/>
<keyword evidence="2" id="KW-0472">Membrane</keyword>
<dbReference type="InterPro" id="IPR050397">
    <property type="entry name" value="Env_Response_Regulators"/>
</dbReference>
<dbReference type="InterPro" id="IPR014710">
    <property type="entry name" value="RmlC-like_jellyroll"/>
</dbReference>
<dbReference type="Pfam" id="PF00027">
    <property type="entry name" value="cNMP_binding"/>
    <property type="match status" value="1"/>
</dbReference>
<dbReference type="EMBL" id="CP021112">
    <property type="protein sequence ID" value="ARQ02865.1"/>
    <property type="molecule type" value="Genomic_DNA"/>
</dbReference>
<keyword evidence="5" id="KW-1185">Reference proteome</keyword>
<dbReference type="InterPro" id="IPR000595">
    <property type="entry name" value="cNMP-bd_dom"/>
</dbReference>
<evidence type="ECO:0000313" key="5">
    <source>
        <dbReference type="Proteomes" id="UP000194137"/>
    </source>
</evidence>
<dbReference type="SUPFAM" id="SSF51206">
    <property type="entry name" value="cAMP-binding domain-like"/>
    <property type="match status" value="1"/>
</dbReference>
<dbReference type="STRING" id="1235591.CAK95_09805"/>
<proteinExistence type="predicted"/>
<protein>
    <recommendedName>
        <fullName evidence="3">Cyclic nucleotide-binding domain-containing protein</fullName>
    </recommendedName>
</protein>
<name>A0A1W7A1I7_9HYPH</name>
<dbReference type="PROSITE" id="PS50042">
    <property type="entry name" value="CNMP_BINDING_3"/>
    <property type="match status" value="1"/>
</dbReference>
<dbReference type="GO" id="GO:0003700">
    <property type="term" value="F:DNA-binding transcription factor activity"/>
    <property type="evidence" value="ECO:0007669"/>
    <property type="project" value="TreeGrafter"/>
</dbReference>
<evidence type="ECO:0000259" key="3">
    <source>
        <dbReference type="PROSITE" id="PS50042"/>
    </source>
</evidence>
<dbReference type="Proteomes" id="UP000194137">
    <property type="component" value="Chromosome"/>
</dbReference>
<gene>
    <name evidence="4" type="ORF">CAK95_09805</name>
</gene>
<dbReference type="KEGG" id="psin:CAK95_09805"/>
<dbReference type="CDD" id="cd00038">
    <property type="entry name" value="CAP_ED"/>
    <property type="match status" value="1"/>
</dbReference>
<dbReference type="InterPro" id="IPR018490">
    <property type="entry name" value="cNMP-bd_dom_sf"/>
</dbReference>
<feature type="transmembrane region" description="Helical" evidence="2">
    <location>
        <begin position="6"/>
        <end position="25"/>
    </location>
</feature>
<reference evidence="4 5" key="1">
    <citation type="submission" date="2017-05" db="EMBL/GenBank/DDBJ databases">
        <title>Full genome sequence of Pseudorhodoplanes sinuspersici.</title>
        <authorList>
            <person name="Dastgheib S.M.M."/>
            <person name="Shavandi M."/>
            <person name="Tirandaz H."/>
        </authorList>
    </citation>
    <scope>NUCLEOTIDE SEQUENCE [LARGE SCALE GENOMIC DNA]</scope>
    <source>
        <strain evidence="4 5">RIPI110</strain>
    </source>
</reference>